<evidence type="ECO:0000313" key="1">
    <source>
        <dbReference type="EMBL" id="EGY53533.1"/>
    </source>
</evidence>
<dbReference type="STRING" id="1032488.HMPREF9371_0278"/>
<proteinExistence type="predicted"/>
<sequence>MPFKPITPTIPLQVAISVRKGELAQTLSAQADDERRKAANWQRSGVLLDMISAGLSAPTQSTAGIAVATASPMISYEIGQ</sequence>
<dbReference type="Proteomes" id="UP000003019">
    <property type="component" value="Unassembled WGS sequence"/>
</dbReference>
<comment type="caution">
    <text evidence="1">The sequence shown here is derived from an EMBL/GenBank/DDBJ whole genome shotgun (WGS) entry which is preliminary data.</text>
</comment>
<organism evidence="1 2">
    <name type="scientific">Neisseria shayeganii 871</name>
    <dbReference type="NCBI Taxonomy" id="1032488"/>
    <lineage>
        <taxon>Bacteria</taxon>
        <taxon>Pseudomonadati</taxon>
        <taxon>Pseudomonadota</taxon>
        <taxon>Betaproteobacteria</taxon>
        <taxon>Neisseriales</taxon>
        <taxon>Neisseriaceae</taxon>
        <taxon>Neisseria</taxon>
    </lineage>
</organism>
<protein>
    <submittedName>
        <fullName evidence="1">Uncharacterized protein</fullName>
    </submittedName>
</protein>
<name>G4CF89_9NEIS</name>
<reference evidence="1 2" key="1">
    <citation type="submission" date="2011-05" db="EMBL/GenBank/DDBJ databases">
        <authorList>
            <person name="Muzny D."/>
            <person name="Qin X."/>
            <person name="Deng J."/>
            <person name="Jiang H."/>
            <person name="Liu Y."/>
            <person name="Qu J."/>
            <person name="Song X.-Z."/>
            <person name="Zhang L."/>
            <person name="Thornton R."/>
            <person name="Coyle M."/>
            <person name="Francisco L."/>
            <person name="Jackson L."/>
            <person name="Javaid M."/>
            <person name="Korchina V."/>
            <person name="Kovar C."/>
            <person name="Mata R."/>
            <person name="Mathew T."/>
            <person name="Ngo R."/>
            <person name="Nguyen L."/>
            <person name="Nguyen N."/>
            <person name="Okwuonu G."/>
            <person name="Ongeri F."/>
            <person name="Pham C."/>
            <person name="Simmons D."/>
            <person name="Wilczek-Boney K."/>
            <person name="Hale W."/>
            <person name="Jakkamsetti A."/>
            <person name="Pham P."/>
            <person name="Ruth R."/>
            <person name="San Lucas F."/>
            <person name="Warren J."/>
            <person name="Zhang J."/>
            <person name="Zhao Z."/>
            <person name="Zhou C."/>
            <person name="Zhu D."/>
            <person name="Lee S."/>
            <person name="Bess C."/>
            <person name="Blankenburg K."/>
            <person name="Forbes L."/>
            <person name="Fu Q."/>
            <person name="Gubbala S."/>
            <person name="Hirani K."/>
            <person name="Jayaseelan J.C."/>
            <person name="Lara F."/>
            <person name="Munidasa M."/>
            <person name="Palculict T."/>
            <person name="Patil S."/>
            <person name="Pu L.-L."/>
            <person name="Saada N."/>
            <person name="Tang L."/>
            <person name="Weissenberger G."/>
            <person name="Zhu Y."/>
            <person name="Hemphill L."/>
            <person name="Shang Y."/>
            <person name="Youmans B."/>
            <person name="Ayvaz T."/>
            <person name="Ross M."/>
            <person name="Santibanez J."/>
            <person name="Aqrawi P."/>
            <person name="Gross S."/>
            <person name="Joshi V."/>
            <person name="Fowler G."/>
            <person name="Nazareth L."/>
            <person name="Reid J."/>
            <person name="Worley K."/>
            <person name="Petrosino J."/>
            <person name="Highlander S."/>
            <person name="Gibbs R."/>
        </authorList>
    </citation>
    <scope>NUCLEOTIDE SEQUENCE [LARGE SCALE GENOMIC DNA]</scope>
    <source>
        <strain evidence="1 2">871</strain>
    </source>
</reference>
<dbReference type="AlphaFoldDB" id="G4CF89"/>
<gene>
    <name evidence="1" type="ORF">HMPREF9371_0278</name>
</gene>
<dbReference type="EMBL" id="AGAY01000008">
    <property type="protein sequence ID" value="EGY53533.1"/>
    <property type="molecule type" value="Genomic_DNA"/>
</dbReference>
<keyword evidence="2" id="KW-1185">Reference proteome</keyword>
<evidence type="ECO:0000313" key="2">
    <source>
        <dbReference type="Proteomes" id="UP000003019"/>
    </source>
</evidence>
<accession>G4CF89</accession>
<dbReference type="HOGENOM" id="CLU_2586074_0_0_4"/>